<comment type="caution">
    <text evidence="1">The sequence shown here is derived from an EMBL/GenBank/DDBJ whole genome shotgun (WGS) entry which is preliminary data.</text>
</comment>
<protein>
    <submittedName>
        <fullName evidence="1">Uncharacterized protein</fullName>
    </submittedName>
</protein>
<dbReference type="Proteomes" id="UP000278981">
    <property type="component" value="Unassembled WGS sequence"/>
</dbReference>
<evidence type="ECO:0000313" key="2">
    <source>
        <dbReference type="Proteomes" id="UP000278981"/>
    </source>
</evidence>
<gene>
    <name evidence="1" type="ORF">DDE19_25990</name>
</gene>
<name>A0A3N9Y0K7_9ACTN</name>
<dbReference type="AlphaFoldDB" id="A0A3N9Y0K7"/>
<proteinExistence type="predicted"/>
<organism evidence="1 2">
    <name type="scientific">Micromonospora ureilytica</name>
    <dbReference type="NCBI Taxonomy" id="709868"/>
    <lineage>
        <taxon>Bacteria</taxon>
        <taxon>Bacillati</taxon>
        <taxon>Actinomycetota</taxon>
        <taxon>Actinomycetes</taxon>
        <taxon>Micromonosporales</taxon>
        <taxon>Micromonosporaceae</taxon>
        <taxon>Micromonospora</taxon>
    </lineage>
</organism>
<evidence type="ECO:0000313" key="1">
    <source>
        <dbReference type="EMBL" id="RQX13393.1"/>
    </source>
</evidence>
<sequence>MEVEMGKSAIQQGRRPAVECPPNGACYDGEDHCVHCREHVADPHQPDCVHADEPVDECDTRPAEETFEVHVEVRGVDGLAVGRDVLEVLARQGFELNRAVAGVWQKQEHGPAEFVGVASVEASEVTERG</sequence>
<accession>A0A3N9Y0K7</accession>
<dbReference type="EMBL" id="QDGB01000326">
    <property type="protein sequence ID" value="RQX13393.1"/>
    <property type="molecule type" value="Genomic_DNA"/>
</dbReference>
<reference evidence="1 2" key="1">
    <citation type="submission" date="2018-04" db="EMBL/GenBank/DDBJ databases">
        <title>Micromonosporas from Atacama Desert.</title>
        <authorList>
            <person name="Carro L."/>
            <person name="Klenk H.-P."/>
            <person name="Goodfellow M."/>
        </authorList>
    </citation>
    <scope>NUCLEOTIDE SEQUENCE [LARGE SCALE GENOMIC DNA]</scope>
    <source>
        <strain evidence="1 2">LB19</strain>
    </source>
</reference>